<reference evidence="3" key="1">
    <citation type="journal article" date="2020" name="Stud. Mycol.">
        <title>101 Dothideomycetes genomes: a test case for predicting lifestyles and emergence of pathogens.</title>
        <authorList>
            <person name="Haridas S."/>
            <person name="Albert R."/>
            <person name="Binder M."/>
            <person name="Bloem J."/>
            <person name="Labutti K."/>
            <person name="Salamov A."/>
            <person name="Andreopoulos B."/>
            <person name="Baker S."/>
            <person name="Barry K."/>
            <person name="Bills G."/>
            <person name="Bluhm B."/>
            <person name="Cannon C."/>
            <person name="Castanera R."/>
            <person name="Culley D."/>
            <person name="Daum C."/>
            <person name="Ezra D."/>
            <person name="Gonzalez J."/>
            <person name="Henrissat B."/>
            <person name="Kuo A."/>
            <person name="Liang C."/>
            <person name="Lipzen A."/>
            <person name="Lutzoni F."/>
            <person name="Magnuson J."/>
            <person name="Mondo S."/>
            <person name="Nolan M."/>
            <person name="Ohm R."/>
            <person name="Pangilinan J."/>
            <person name="Park H.-J."/>
            <person name="Ramirez L."/>
            <person name="Alfaro M."/>
            <person name="Sun H."/>
            <person name="Tritt A."/>
            <person name="Yoshinaga Y."/>
            <person name="Zwiers L.-H."/>
            <person name="Turgeon B."/>
            <person name="Goodwin S."/>
            <person name="Spatafora J."/>
            <person name="Crous P."/>
            <person name="Grigoriev I."/>
        </authorList>
    </citation>
    <scope>NUCLEOTIDE SEQUENCE</scope>
    <source>
        <strain evidence="3">CBS 260.36</strain>
    </source>
</reference>
<keyword evidence="2" id="KW-0812">Transmembrane</keyword>
<accession>A0A9P4J2I9</accession>
<feature type="compositionally biased region" description="Polar residues" evidence="1">
    <location>
        <begin position="8"/>
        <end position="20"/>
    </location>
</feature>
<evidence type="ECO:0008006" key="5">
    <source>
        <dbReference type="Google" id="ProtNLM"/>
    </source>
</evidence>
<protein>
    <recommendedName>
        <fullName evidence="5">Fucose-specific lectin</fullName>
    </recommendedName>
</protein>
<gene>
    <name evidence="3" type="ORF">K461DRAFT_293226</name>
</gene>
<feature type="region of interest" description="Disordered" evidence="1">
    <location>
        <begin position="137"/>
        <end position="160"/>
    </location>
</feature>
<dbReference type="AlphaFoldDB" id="A0A9P4J2I9"/>
<evidence type="ECO:0000313" key="4">
    <source>
        <dbReference type="Proteomes" id="UP000799439"/>
    </source>
</evidence>
<keyword evidence="4" id="KW-1185">Reference proteome</keyword>
<feature type="region of interest" description="Disordered" evidence="1">
    <location>
        <begin position="1"/>
        <end position="43"/>
    </location>
</feature>
<name>A0A9P4J2I9_9PEZI</name>
<organism evidence="3 4">
    <name type="scientific">Myriangium duriaei CBS 260.36</name>
    <dbReference type="NCBI Taxonomy" id="1168546"/>
    <lineage>
        <taxon>Eukaryota</taxon>
        <taxon>Fungi</taxon>
        <taxon>Dikarya</taxon>
        <taxon>Ascomycota</taxon>
        <taxon>Pezizomycotina</taxon>
        <taxon>Dothideomycetes</taxon>
        <taxon>Dothideomycetidae</taxon>
        <taxon>Myriangiales</taxon>
        <taxon>Myriangiaceae</taxon>
        <taxon>Myriangium</taxon>
    </lineage>
</organism>
<dbReference type="Proteomes" id="UP000799439">
    <property type="component" value="Unassembled WGS sequence"/>
</dbReference>
<feature type="transmembrane region" description="Helical" evidence="2">
    <location>
        <begin position="111"/>
        <end position="132"/>
    </location>
</feature>
<feature type="compositionally biased region" description="Low complexity" evidence="1">
    <location>
        <begin position="143"/>
        <end position="155"/>
    </location>
</feature>
<dbReference type="EMBL" id="ML996085">
    <property type="protein sequence ID" value="KAF2152915.1"/>
    <property type="molecule type" value="Genomic_DNA"/>
</dbReference>
<feature type="compositionally biased region" description="Basic and acidic residues" evidence="1">
    <location>
        <begin position="27"/>
        <end position="40"/>
    </location>
</feature>
<evidence type="ECO:0000256" key="1">
    <source>
        <dbReference type="SAM" id="MobiDB-lite"/>
    </source>
</evidence>
<proteinExistence type="predicted"/>
<feature type="region of interest" description="Disordered" evidence="1">
    <location>
        <begin position="76"/>
        <end position="105"/>
    </location>
</feature>
<dbReference type="SUPFAM" id="SSF89372">
    <property type="entry name" value="Fucose-specific lectin"/>
    <property type="match status" value="1"/>
</dbReference>
<evidence type="ECO:0000256" key="2">
    <source>
        <dbReference type="SAM" id="Phobius"/>
    </source>
</evidence>
<evidence type="ECO:0000313" key="3">
    <source>
        <dbReference type="EMBL" id="KAF2152915.1"/>
    </source>
</evidence>
<sequence>MSAPTYGTDAQTKSPISESGTLVHGHSTKEAVDSKSHPIDDGLMPVEQDHMKEVVRPDHSAPQVVEYAPYYAPNSAVQQPQEQQHGYYPPSGDAEGARAGAPPQKSRNRKWLIIGGVILLLVIIAAVLGGVLGTQLNKKHNDSSSTSSSSPSGTGPVTGFAQGVNNSGIATASLTDGQGMLMYYQAPNNSIIEAYLPNGVLTASNTDRDYSKSKAIVPILDIAQGSPLTALTYTVNNTQYKQLFYANSQYRIMQINAPGMNAAWGAPTQVSPPSSTQILNNGSTGLDACISTTGSLKGVRLYYSSAAGYIQELSWNFGDRDVTNMWIQQYPFKGSDPKAGVACTLHQNGDGTTTVDVYMRNSTTKDVAHWYYIYVNQNLGGSWQKVTEDALHNDDAYNFADGAPITATLDSTNANQYIFYGGYDGVKMASGTVAKNGSANSRVSTNVGSWTFPQLATYYINSAPLIFRQYPSGGFRVVSLASDGTQSNNNTIYR</sequence>
<keyword evidence="2" id="KW-0472">Membrane</keyword>
<dbReference type="Gene3D" id="2.120.10.70">
    <property type="entry name" value="Fucose-specific lectin"/>
    <property type="match status" value="1"/>
</dbReference>
<comment type="caution">
    <text evidence="3">The sequence shown here is derived from an EMBL/GenBank/DDBJ whole genome shotgun (WGS) entry which is preliminary data.</text>
</comment>
<dbReference type="OrthoDB" id="3923199at2759"/>
<keyword evidence="2" id="KW-1133">Transmembrane helix</keyword>